<proteinExistence type="predicted"/>
<organism evidence="2 3">
    <name type="scientific">Pycnococcus provasolii</name>
    <dbReference type="NCBI Taxonomy" id="41880"/>
    <lineage>
        <taxon>Eukaryota</taxon>
        <taxon>Viridiplantae</taxon>
        <taxon>Chlorophyta</taxon>
        <taxon>Pseudoscourfieldiophyceae</taxon>
        <taxon>Pseudoscourfieldiales</taxon>
        <taxon>Pycnococcaceae</taxon>
        <taxon>Pycnococcus</taxon>
    </lineage>
</organism>
<dbReference type="AlphaFoldDB" id="A0A830HIZ2"/>
<accession>A0A830HIZ2</accession>
<keyword evidence="3" id="KW-1185">Reference proteome</keyword>
<sequence length="237" mass="25048">MAAMYFAHTDDRRTSSASSTSIAHAPPPTSARLLGARAGFTAEWKPVVSRRLAAALASLSSPSLASLPAGKRSARSTEHDDRVARFRASSELASELSLHECARAVAATTTRVARNMNAAADALLYTFITWTAGYIVDAVRALRRLKRFAGPRAEIDGITLSSFLQTVHQNAVDKATASPSKKTKVSEVTGFVRFGASGTTAANKVLMSLKFLSMDGSSCLAWACPGLAVIAFARGGR</sequence>
<evidence type="ECO:0000256" key="1">
    <source>
        <dbReference type="SAM" id="MobiDB-lite"/>
    </source>
</evidence>
<dbReference type="Proteomes" id="UP000660262">
    <property type="component" value="Unassembled WGS sequence"/>
</dbReference>
<feature type="region of interest" description="Disordered" evidence="1">
    <location>
        <begin position="1"/>
        <end position="30"/>
    </location>
</feature>
<dbReference type="EMBL" id="BNJQ01000014">
    <property type="protein sequence ID" value="GHP06838.1"/>
    <property type="molecule type" value="Genomic_DNA"/>
</dbReference>
<gene>
    <name evidence="2" type="ORF">PPROV_000558200</name>
</gene>
<reference evidence="2" key="1">
    <citation type="submission" date="2020-10" db="EMBL/GenBank/DDBJ databases">
        <title>Unveiling of a novel bifunctional photoreceptor, Dualchrome1, isolated from a cosmopolitan green alga.</title>
        <authorList>
            <person name="Suzuki S."/>
            <person name="Kawachi M."/>
        </authorList>
    </citation>
    <scope>NUCLEOTIDE SEQUENCE</scope>
    <source>
        <strain evidence="2">NIES 2893</strain>
    </source>
</reference>
<feature type="compositionally biased region" description="Low complexity" evidence="1">
    <location>
        <begin position="15"/>
        <end position="24"/>
    </location>
</feature>
<name>A0A830HIZ2_9CHLO</name>
<evidence type="ECO:0000313" key="3">
    <source>
        <dbReference type="Proteomes" id="UP000660262"/>
    </source>
</evidence>
<comment type="caution">
    <text evidence="2">The sequence shown here is derived from an EMBL/GenBank/DDBJ whole genome shotgun (WGS) entry which is preliminary data.</text>
</comment>
<evidence type="ECO:0000313" key="2">
    <source>
        <dbReference type="EMBL" id="GHP06838.1"/>
    </source>
</evidence>
<protein>
    <submittedName>
        <fullName evidence="2">Uncharacterized protein</fullName>
    </submittedName>
</protein>